<dbReference type="InterPro" id="IPR024264">
    <property type="entry name" value="DUF3786"/>
</dbReference>
<dbReference type="Pfam" id="PF12654">
    <property type="entry name" value="DUF3786"/>
    <property type="match status" value="1"/>
</dbReference>
<dbReference type="Proteomes" id="UP000233654">
    <property type="component" value="Unassembled WGS sequence"/>
</dbReference>
<evidence type="ECO:0000259" key="2">
    <source>
        <dbReference type="Pfam" id="PF12654"/>
    </source>
</evidence>
<name>A0A2N3G881_9ACTN</name>
<sequence>MDSMNQRGESPLTEPLMKLRESNPEEVARKAGARWESAVGDVVLPVLSGEVRVRFPEVHIEAPRGLDSFSLKLLTLLYLCNTDGAAPSGQWLAYRDLPGGRFYEPVVNRSVEAPIARQFGENVAGFLEACAGAGGVDASFGDASSQFALFPKVHIAFILWQNDREFPARAQALFDSNSAHHLNAFDLRMGAQEISSMIVKLPTGEGS</sequence>
<evidence type="ECO:0000313" key="4">
    <source>
        <dbReference type="Proteomes" id="UP000233654"/>
    </source>
</evidence>
<feature type="region of interest" description="Disordered" evidence="1">
    <location>
        <begin position="1"/>
        <end position="23"/>
    </location>
</feature>
<protein>
    <recommendedName>
        <fullName evidence="2">DUF3786 domain-containing protein</fullName>
    </recommendedName>
</protein>
<dbReference type="EMBL" id="PHEX01000002">
    <property type="protein sequence ID" value="PKQ28919.1"/>
    <property type="molecule type" value="Genomic_DNA"/>
</dbReference>
<comment type="caution">
    <text evidence="3">The sequence shown here is derived from an EMBL/GenBank/DDBJ whole genome shotgun (WGS) entry which is preliminary data.</text>
</comment>
<proteinExistence type="predicted"/>
<evidence type="ECO:0000256" key="1">
    <source>
        <dbReference type="SAM" id="MobiDB-lite"/>
    </source>
</evidence>
<gene>
    <name evidence="3" type="ORF">CVT63_00310</name>
</gene>
<dbReference type="AlphaFoldDB" id="A0A2N3G881"/>
<feature type="domain" description="DUF3786" evidence="2">
    <location>
        <begin position="23"/>
        <end position="187"/>
    </location>
</feature>
<reference evidence="3 4" key="1">
    <citation type="journal article" date="2017" name="ISME J.">
        <title>Potential for microbial H2 and metal transformations associated with novel bacteria and archaea in deep terrestrial subsurface sediments.</title>
        <authorList>
            <person name="Hernsdorf A.W."/>
            <person name="Amano Y."/>
            <person name="Miyakawa K."/>
            <person name="Ise K."/>
            <person name="Suzuki Y."/>
            <person name="Anantharaman K."/>
            <person name="Probst A."/>
            <person name="Burstein D."/>
            <person name="Thomas B.C."/>
            <person name="Banfield J.F."/>
        </authorList>
    </citation>
    <scope>NUCLEOTIDE SEQUENCE [LARGE SCALE GENOMIC DNA]</scope>
    <source>
        <strain evidence="3">HGW-Actinobacteria-3</strain>
    </source>
</reference>
<accession>A0A2N3G881</accession>
<evidence type="ECO:0000313" key="3">
    <source>
        <dbReference type="EMBL" id="PKQ28919.1"/>
    </source>
</evidence>
<organism evidence="3 4">
    <name type="scientific">Candidatus Anoxymicrobium japonicum</name>
    <dbReference type="NCBI Taxonomy" id="2013648"/>
    <lineage>
        <taxon>Bacteria</taxon>
        <taxon>Bacillati</taxon>
        <taxon>Actinomycetota</taxon>
        <taxon>Candidatus Geothermincolia</taxon>
        <taxon>Candidatus Geothermincolales</taxon>
        <taxon>Candidatus Anoxymicrobiaceae</taxon>
        <taxon>Candidatus Anoxymicrobium</taxon>
    </lineage>
</organism>